<dbReference type="EMBL" id="MH165274">
    <property type="protein sequence ID" value="AWY10275.1"/>
    <property type="molecule type" value="Genomic_DNA"/>
</dbReference>
<accession>A0A4Y1NLP3</accession>
<evidence type="ECO:0000259" key="2">
    <source>
        <dbReference type="Pfam" id="PF08722"/>
    </source>
</evidence>
<dbReference type="HAMAP" id="MF_04160">
    <property type="entry name" value="NUCL_HEAD_T4"/>
    <property type="match status" value="1"/>
</dbReference>
<dbReference type="GO" id="GO:0004527">
    <property type="term" value="F:exonuclease activity"/>
    <property type="evidence" value="ECO:0007669"/>
    <property type="project" value="UniProtKB-UniRule"/>
</dbReference>
<dbReference type="Pfam" id="PF08722">
    <property type="entry name" value="Tn7_TnsA-like_N"/>
    <property type="match status" value="1"/>
</dbReference>
<reference evidence="3" key="1">
    <citation type="submission" date="2018-04" db="EMBL/GenBank/DDBJ databases">
        <authorList>
            <person name="Shneider M.M."/>
            <person name="Popova A.V."/>
            <person name="Timoshina O.Y."/>
            <person name="Miroshnikov K.A."/>
            <person name="Shagin D.A."/>
            <person name="Mikhailova U.V."/>
        </authorList>
    </citation>
    <scope>NUCLEOTIDE SEQUENCE [LARGE SCALE GENOMIC DNA]</scope>
</reference>
<dbReference type="InterPro" id="IPR046390">
    <property type="entry name" value="NUCL_HEAD_T4"/>
</dbReference>
<keyword evidence="1" id="KW-0540">Nuclease</keyword>
<dbReference type="GO" id="GO:0004519">
    <property type="term" value="F:endonuclease activity"/>
    <property type="evidence" value="ECO:0007669"/>
    <property type="project" value="UniProtKB-UniRule"/>
</dbReference>
<keyword evidence="4" id="KW-1185">Reference proteome</keyword>
<dbReference type="InterPro" id="IPR014833">
    <property type="entry name" value="TnsA_N"/>
</dbReference>
<keyword evidence="1" id="KW-0378">Hydrolase</keyword>
<sequence>MNVAYSGKYIVKNKSKYKGHVDKVTYRSSWEKWYFNWLDTDPRVKYWSSEEVVIQYFSHADGRKRRYFMDIWFKTHEGQEFFIEIKPKKETMPPKPPAKLTAGAKRRYENECYTWQVNLDKWKAAQALAEKRNVKFRVLTEEGLRKLGMKI</sequence>
<feature type="domain" description="TnsA endonuclease N-terminal" evidence="2">
    <location>
        <begin position="41"/>
        <end position="141"/>
    </location>
</feature>
<protein>
    <recommendedName>
        <fullName evidence="1">Head completion nuclease</fullName>
        <ecNumber evidence="1">3.1.-.-</ecNumber>
    </recommendedName>
</protein>
<feature type="active site" evidence="1">
    <location>
        <position position="70"/>
    </location>
</feature>
<evidence type="ECO:0000256" key="1">
    <source>
        <dbReference type="HAMAP-Rule" id="MF_04160"/>
    </source>
</evidence>
<gene>
    <name evidence="3" type="ORF">AM101_156</name>
</gene>
<feature type="active site" evidence="1">
    <location>
        <position position="31"/>
    </location>
</feature>
<keyword evidence="1" id="KW-0255">Endonuclease</keyword>
<keyword evidence="1" id="KW-0269">Exonuclease</keyword>
<comment type="function">
    <text evidence="1">During phage morphogenesis, plays an essential role in the head-tail joining step. The associated nuclease activity is essential for morphogenesis, possibly by cleaving packaged DNA to enable the joining of heads to tails. Displays both exo- and endonuclease activity.</text>
</comment>
<evidence type="ECO:0000313" key="3">
    <source>
        <dbReference type="EMBL" id="AWY10275.1"/>
    </source>
</evidence>
<dbReference type="Proteomes" id="UP000316872">
    <property type="component" value="Segment"/>
</dbReference>
<name>A0A4Y1NLP3_9CAUD</name>
<dbReference type="EC" id="3.1.-.-" evidence="1"/>
<organism evidence="3 4">
    <name type="scientific">Acinetobacter phage AM101</name>
    <dbReference type="NCBI Taxonomy" id="2178927"/>
    <lineage>
        <taxon>Viruses</taxon>
        <taxon>Duplodnaviria</taxon>
        <taxon>Heunggongvirae</taxon>
        <taxon>Uroviricota</taxon>
        <taxon>Caudoviricetes</taxon>
        <taxon>Pantevenvirales</taxon>
        <taxon>Straboviridae</taxon>
        <taxon>Twarogvirinae</taxon>
        <taxon>Lazarusvirus</taxon>
        <taxon>Lazarusvirus am101</taxon>
    </lineage>
</organism>
<comment type="similarity">
    <text evidence="1">Belongs to the Caudovirales head completion nuclease family.</text>
</comment>
<feature type="active site" evidence="1">
    <location>
        <position position="86"/>
    </location>
</feature>
<evidence type="ECO:0000313" key="4">
    <source>
        <dbReference type="Proteomes" id="UP000316872"/>
    </source>
</evidence>
<proteinExistence type="inferred from homology"/>